<dbReference type="PANTHER" id="PTHR43811:SF19">
    <property type="entry name" value="39 KDA FK506-BINDING NUCLEAR PROTEIN"/>
    <property type="match status" value="1"/>
</dbReference>
<accession>A0A6L5R4M2</accession>
<dbReference type="PROSITE" id="PS50059">
    <property type="entry name" value="FKBP_PPIASE"/>
    <property type="match status" value="2"/>
</dbReference>
<dbReference type="EC" id="5.2.1.8" evidence="3 6"/>
<evidence type="ECO:0000313" key="10">
    <source>
        <dbReference type="Proteomes" id="UP000476511"/>
    </source>
</evidence>
<comment type="caution">
    <text evidence="9">The sequence shown here is derived from an EMBL/GenBank/DDBJ whole genome shotgun (WGS) entry which is preliminary data.</text>
</comment>
<reference evidence="9 10" key="1">
    <citation type="submission" date="2019-11" db="EMBL/GenBank/DDBJ databases">
        <title>Agromyces kandeliae sp. nov., isolated from mangrove soil.</title>
        <authorList>
            <person name="Wang R."/>
        </authorList>
    </citation>
    <scope>NUCLEOTIDE SEQUENCE [LARGE SCALE GENOMIC DNA]</scope>
    <source>
        <strain evidence="9 10">Q22</strain>
    </source>
</reference>
<organism evidence="9 10">
    <name type="scientific">Agromyces kandeliae</name>
    <dbReference type="NCBI Taxonomy" id="2666141"/>
    <lineage>
        <taxon>Bacteria</taxon>
        <taxon>Bacillati</taxon>
        <taxon>Actinomycetota</taxon>
        <taxon>Actinomycetes</taxon>
        <taxon>Micrococcales</taxon>
        <taxon>Microbacteriaceae</taxon>
        <taxon>Agromyces</taxon>
    </lineage>
</organism>
<evidence type="ECO:0000259" key="8">
    <source>
        <dbReference type="PROSITE" id="PS50059"/>
    </source>
</evidence>
<evidence type="ECO:0000256" key="5">
    <source>
        <dbReference type="ARBA" id="ARBA00023235"/>
    </source>
</evidence>
<evidence type="ECO:0000313" key="9">
    <source>
        <dbReference type="EMBL" id="MRX44845.1"/>
    </source>
</evidence>
<feature type="domain" description="PPIase FKBP-type" evidence="8">
    <location>
        <begin position="114"/>
        <end position="207"/>
    </location>
</feature>
<evidence type="ECO:0000256" key="6">
    <source>
        <dbReference type="PROSITE-ProRule" id="PRU00277"/>
    </source>
</evidence>
<evidence type="ECO:0000256" key="7">
    <source>
        <dbReference type="SAM" id="MobiDB-lite"/>
    </source>
</evidence>
<comment type="catalytic activity">
    <reaction evidence="1 6">
        <text>[protein]-peptidylproline (omega=180) = [protein]-peptidylproline (omega=0)</text>
        <dbReference type="Rhea" id="RHEA:16237"/>
        <dbReference type="Rhea" id="RHEA-COMP:10747"/>
        <dbReference type="Rhea" id="RHEA-COMP:10748"/>
        <dbReference type="ChEBI" id="CHEBI:83833"/>
        <dbReference type="ChEBI" id="CHEBI:83834"/>
        <dbReference type="EC" id="5.2.1.8"/>
    </reaction>
</comment>
<evidence type="ECO:0000256" key="3">
    <source>
        <dbReference type="ARBA" id="ARBA00013194"/>
    </source>
</evidence>
<dbReference type="Gene3D" id="3.10.50.40">
    <property type="match status" value="2"/>
</dbReference>
<name>A0A6L5R4M2_9MICO</name>
<gene>
    <name evidence="9" type="ORF">GJR97_14050</name>
</gene>
<keyword evidence="10" id="KW-1185">Reference proteome</keyword>
<evidence type="ECO:0000256" key="1">
    <source>
        <dbReference type="ARBA" id="ARBA00000971"/>
    </source>
</evidence>
<dbReference type="InterPro" id="IPR001179">
    <property type="entry name" value="PPIase_FKBP_dom"/>
</dbReference>
<evidence type="ECO:0000256" key="4">
    <source>
        <dbReference type="ARBA" id="ARBA00023110"/>
    </source>
</evidence>
<dbReference type="SUPFAM" id="SSF54534">
    <property type="entry name" value="FKBP-like"/>
    <property type="match status" value="2"/>
</dbReference>
<dbReference type="AlphaFoldDB" id="A0A6L5R4M2"/>
<dbReference type="Pfam" id="PF00254">
    <property type="entry name" value="FKBP_C"/>
    <property type="match status" value="2"/>
</dbReference>
<proteinExistence type="inferred from homology"/>
<dbReference type="EMBL" id="WKJD01000019">
    <property type="protein sequence ID" value="MRX44845.1"/>
    <property type="molecule type" value="Genomic_DNA"/>
</dbReference>
<feature type="domain" description="PPIase FKBP-type" evidence="8">
    <location>
        <begin position="260"/>
        <end position="351"/>
    </location>
</feature>
<dbReference type="InterPro" id="IPR046357">
    <property type="entry name" value="PPIase_dom_sf"/>
</dbReference>
<dbReference type="PANTHER" id="PTHR43811">
    <property type="entry name" value="FKBP-TYPE PEPTIDYL-PROLYL CIS-TRANS ISOMERASE FKPA"/>
    <property type="match status" value="1"/>
</dbReference>
<protein>
    <recommendedName>
        <fullName evidence="3 6">peptidylprolyl isomerase</fullName>
        <ecNumber evidence="3 6">5.2.1.8</ecNumber>
    </recommendedName>
</protein>
<dbReference type="GO" id="GO:0003755">
    <property type="term" value="F:peptidyl-prolyl cis-trans isomerase activity"/>
    <property type="evidence" value="ECO:0007669"/>
    <property type="project" value="UniProtKB-KW"/>
</dbReference>
<feature type="region of interest" description="Disordered" evidence="7">
    <location>
        <begin position="1"/>
        <end position="36"/>
    </location>
</feature>
<dbReference type="Proteomes" id="UP000476511">
    <property type="component" value="Unassembled WGS sequence"/>
</dbReference>
<comment type="similarity">
    <text evidence="2">Belongs to the FKBP-type PPIase family.</text>
</comment>
<keyword evidence="4 6" id="KW-0697">Rotamase</keyword>
<evidence type="ECO:0000256" key="2">
    <source>
        <dbReference type="ARBA" id="ARBA00006577"/>
    </source>
</evidence>
<sequence length="351" mass="35954">MPRRAVRAATSTRTPPPTPPTPTRLSAPVPPETKRGSVRLPLALTVTATAVALALTGCASAPAPQAESGGSSDLVDVRGDFGETPRVDFPTPLVPDTTQCTELIEGTGDYLVDGQQALVGLAVYNGTTGEEIQAPQGFGSQDPLPVVLGANTLTGLRTGLSCAREGSRVAVVIPPADGFGEAGNAGLGIGAEDSLVVVFDVQEAFLPRANGAPRITRDGFPAVVTAPDGRPGITVPDDEPFETTEVEVLKQGSGETVEDGDRVVVHYTGVLWDDNEVFDSSWENGAPASFIVSEGSGSQVIPGFAEALIGQQVGSQVGVVIAPEDGYGDAEQAGIPAGSTLFFVIDILGVV</sequence>
<keyword evidence="5 6" id="KW-0413">Isomerase</keyword>